<dbReference type="Gene3D" id="1.10.260.40">
    <property type="entry name" value="lambda repressor-like DNA-binding domains"/>
    <property type="match status" value="1"/>
</dbReference>
<feature type="domain" description="HTH cro/C1-type" evidence="3">
    <location>
        <begin position="11"/>
        <end position="62"/>
    </location>
</feature>
<dbReference type="PROSITE" id="PS50943">
    <property type="entry name" value="HTH_CROC1"/>
    <property type="match status" value="1"/>
</dbReference>
<dbReference type="SMART" id="SM00530">
    <property type="entry name" value="HTH_XRE"/>
    <property type="match status" value="1"/>
</dbReference>
<dbReference type="Pfam" id="PF01381">
    <property type="entry name" value="HTH_3"/>
    <property type="match status" value="1"/>
</dbReference>
<keyword evidence="2" id="KW-0472">Membrane</keyword>
<evidence type="ECO:0000256" key="2">
    <source>
        <dbReference type="SAM" id="Phobius"/>
    </source>
</evidence>
<dbReference type="SUPFAM" id="SSF47413">
    <property type="entry name" value="lambda repressor-like DNA-binding domains"/>
    <property type="match status" value="1"/>
</dbReference>
<feature type="transmembrane region" description="Helical" evidence="2">
    <location>
        <begin position="129"/>
        <end position="150"/>
    </location>
</feature>
<feature type="transmembrane region" description="Helical" evidence="2">
    <location>
        <begin position="209"/>
        <end position="234"/>
    </location>
</feature>
<dbReference type="InterPro" id="IPR010982">
    <property type="entry name" value="Lambda_DNA-bd_dom_sf"/>
</dbReference>
<reference evidence="4" key="1">
    <citation type="submission" date="2020-08" db="EMBL/GenBank/DDBJ databases">
        <title>Genome public.</title>
        <authorList>
            <person name="Liu C."/>
            <person name="Sun Q."/>
        </authorList>
    </citation>
    <scope>NUCLEOTIDE SEQUENCE</scope>
    <source>
        <strain evidence="4">NSJ-52</strain>
    </source>
</reference>
<accession>A0A8J6JD71</accession>
<keyword evidence="2" id="KW-0812">Transmembrane</keyword>
<keyword evidence="1" id="KW-0238">DNA-binding</keyword>
<comment type="caution">
    <text evidence="4">The sequence shown here is derived from an EMBL/GenBank/DDBJ whole genome shotgun (WGS) entry which is preliminary data.</text>
</comment>
<evidence type="ECO:0000259" key="3">
    <source>
        <dbReference type="PROSITE" id="PS50943"/>
    </source>
</evidence>
<dbReference type="PANTHER" id="PTHR46558">
    <property type="entry name" value="TRACRIPTIONAL REGULATORY PROTEIN-RELATED-RELATED"/>
    <property type="match status" value="1"/>
</dbReference>
<evidence type="ECO:0000313" key="4">
    <source>
        <dbReference type="EMBL" id="MBC5737326.1"/>
    </source>
</evidence>
<evidence type="ECO:0000256" key="1">
    <source>
        <dbReference type="ARBA" id="ARBA00023125"/>
    </source>
</evidence>
<feature type="transmembrane region" description="Helical" evidence="2">
    <location>
        <begin position="180"/>
        <end position="203"/>
    </location>
</feature>
<dbReference type="PANTHER" id="PTHR46558:SF4">
    <property type="entry name" value="DNA-BIDING PHAGE PROTEIN"/>
    <property type="match status" value="1"/>
</dbReference>
<dbReference type="GO" id="GO:0003677">
    <property type="term" value="F:DNA binding"/>
    <property type="evidence" value="ECO:0007669"/>
    <property type="project" value="UniProtKB-KW"/>
</dbReference>
<keyword evidence="2" id="KW-1133">Transmembrane helix</keyword>
<evidence type="ECO:0000313" key="5">
    <source>
        <dbReference type="Proteomes" id="UP000607645"/>
    </source>
</evidence>
<dbReference type="RefSeq" id="WP_186919158.1">
    <property type="nucleotide sequence ID" value="NZ_JACOPQ010000007.1"/>
</dbReference>
<keyword evidence="5" id="KW-1185">Reference proteome</keyword>
<dbReference type="EMBL" id="JACOPQ010000007">
    <property type="protein sequence ID" value="MBC5737326.1"/>
    <property type="molecule type" value="Genomic_DNA"/>
</dbReference>
<dbReference type="InterPro" id="IPR001387">
    <property type="entry name" value="Cro/C1-type_HTH"/>
</dbReference>
<feature type="transmembrane region" description="Helical" evidence="2">
    <location>
        <begin position="99"/>
        <end position="123"/>
    </location>
</feature>
<protein>
    <submittedName>
        <fullName evidence="4">Helix-turn-helix transcriptional regulator</fullName>
    </submittedName>
</protein>
<organism evidence="4 5">
    <name type="scientific">Lawsonibacter faecis</name>
    <dbReference type="NCBI Taxonomy" id="2763052"/>
    <lineage>
        <taxon>Bacteria</taxon>
        <taxon>Bacillati</taxon>
        <taxon>Bacillota</taxon>
        <taxon>Clostridia</taxon>
        <taxon>Eubacteriales</taxon>
        <taxon>Oscillospiraceae</taxon>
        <taxon>Lawsonibacter</taxon>
    </lineage>
</organism>
<gene>
    <name evidence="4" type="ORF">H8S62_09950</name>
</gene>
<name>A0A8J6JD71_9FIRM</name>
<sequence>MTNFSNNLPILRRRAGYTQEYLAEALEVSRQAVSKWESGATLPEAATLLTLAEVLDCTLDQLMREELADDIPSRAERQAVDEEARFALFVAYDRHMDRYALTVAGGVMLIMFGLGLLISLVGMGSTSGLVVVPLLLCVAAAVFLFIFGGVSHSDFQKAHPVLPEFYAPEAAAGFNRAFRIGMAVSVSAIVADVALLVMLTAIFRHDETMLLFSVALFFFILGAAVGALIFLGMVQSKYNLKKYMENAAIVRQSAGLGAPDEPGMK</sequence>
<dbReference type="Proteomes" id="UP000607645">
    <property type="component" value="Unassembled WGS sequence"/>
</dbReference>
<dbReference type="CDD" id="cd00093">
    <property type="entry name" value="HTH_XRE"/>
    <property type="match status" value="1"/>
</dbReference>
<proteinExistence type="predicted"/>
<dbReference type="AlphaFoldDB" id="A0A8J6JD71"/>